<sequence length="47" mass="5253">MIKKRILGPLSFILLLALLILELAVACIQAAVFLILLKNYISENLNK</sequence>
<dbReference type="InterPro" id="IPR035908">
    <property type="entry name" value="F0_ATP_A_sf"/>
</dbReference>
<organism evidence="11 12">
    <name type="scientific">Dyadobacter luticola</name>
    <dbReference type="NCBI Taxonomy" id="1979387"/>
    <lineage>
        <taxon>Bacteria</taxon>
        <taxon>Pseudomonadati</taxon>
        <taxon>Bacteroidota</taxon>
        <taxon>Cytophagia</taxon>
        <taxon>Cytophagales</taxon>
        <taxon>Spirosomataceae</taxon>
        <taxon>Dyadobacter</taxon>
    </lineage>
</organism>
<keyword evidence="9" id="KW-0472">Membrane</keyword>
<keyword evidence="8" id="KW-0406">Ion transport</keyword>
<proteinExistence type="inferred from homology"/>
<gene>
    <name evidence="11" type="ORF">FEN17_00035</name>
</gene>
<comment type="caution">
    <text evidence="11">The sequence shown here is derived from an EMBL/GenBank/DDBJ whole genome shotgun (WGS) entry which is preliminary data.</text>
</comment>
<evidence type="ECO:0000256" key="4">
    <source>
        <dbReference type="ARBA" id="ARBA00022547"/>
    </source>
</evidence>
<protein>
    <submittedName>
        <fullName evidence="11">Uncharacterized protein</fullName>
    </submittedName>
</protein>
<dbReference type="SUPFAM" id="SSF81336">
    <property type="entry name" value="F1F0 ATP synthase subunit A"/>
    <property type="match status" value="1"/>
</dbReference>
<keyword evidence="5" id="KW-0812">Transmembrane</keyword>
<evidence type="ECO:0000256" key="6">
    <source>
        <dbReference type="ARBA" id="ARBA00022781"/>
    </source>
</evidence>
<keyword evidence="4" id="KW-0138">CF(0)</keyword>
<name>A0A5R9L873_9BACT</name>
<evidence type="ECO:0000256" key="9">
    <source>
        <dbReference type="ARBA" id="ARBA00023136"/>
    </source>
</evidence>
<dbReference type="AlphaFoldDB" id="A0A5R9L873"/>
<evidence type="ECO:0000256" key="1">
    <source>
        <dbReference type="ARBA" id="ARBA00004141"/>
    </source>
</evidence>
<evidence type="ECO:0000256" key="5">
    <source>
        <dbReference type="ARBA" id="ARBA00022692"/>
    </source>
</evidence>
<evidence type="ECO:0000256" key="3">
    <source>
        <dbReference type="ARBA" id="ARBA00022448"/>
    </source>
</evidence>
<dbReference type="GO" id="GO:0045259">
    <property type="term" value="C:proton-transporting ATP synthase complex"/>
    <property type="evidence" value="ECO:0007669"/>
    <property type="project" value="UniProtKB-KW"/>
</dbReference>
<keyword evidence="10" id="KW-0066">ATP synthesis</keyword>
<keyword evidence="7" id="KW-1133">Transmembrane helix</keyword>
<evidence type="ECO:0000256" key="2">
    <source>
        <dbReference type="ARBA" id="ARBA00006810"/>
    </source>
</evidence>
<evidence type="ECO:0000313" key="12">
    <source>
        <dbReference type="Proteomes" id="UP000306402"/>
    </source>
</evidence>
<evidence type="ECO:0000256" key="8">
    <source>
        <dbReference type="ARBA" id="ARBA00023065"/>
    </source>
</evidence>
<comment type="similarity">
    <text evidence="2">Belongs to the ATPase A chain family.</text>
</comment>
<keyword evidence="12" id="KW-1185">Reference proteome</keyword>
<dbReference type="Proteomes" id="UP000306402">
    <property type="component" value="Unassembled WGS sequence"/>
</dbReference>
<comment type="subcellular location">
    <subcellularLocation>
        <location evidence="1">Membrane</location>
        <topology evidence="1">Multi-pass membrane protein</topology>
    </subcellularLocation>
</comment>
<keyword evidence="3" id="KW-0813">Transport</keyword>
<dbReference type="Gene3D" id="1.20.120.220">
    <property type="entry name" value="ATP synthase, F0 complex, subunit A"/>
    <property type="match status" value="1"/>
</dbReference>
<reference evidence="11 12" key="1">
    <citation type="submission" date="2019-05" db="EMBL/GenBank/DDBJ databases">
        <authorList>
            <person name="Qu J.-H."/>
        </authorList>
    </citation>
    <scope>NUCLEOTIDE SEQUENCE [LARGE SCALE GENOMIC DNA]</scope>
    <source>
        <strain evidence="11 12">T17</strain>
    </source>
</reference>
<evidence type="ECO:0000256" key="10">
    <source>
        <dbReference type="ARBA" id="ARBA00023310"/>
    </source>
</evidence>
<accession>A0A5R9L873</accession>
<dbReference type="EMBL" id="VCEJ01000001">
    <property type="protein sequence ID" value="TLV04744.1"/>
    <property type="molecule type" value="Genomic_DNA"/>
</dbReference>
<keyword evidence="6" id="KW-0375">Hydrogen ion transport</keyword>
<evidence type="ECO:0000256" key="7">
    <source>
        <dbReference type="ARBA" id="ARBA00022989"/>
    </source>
</evidence>
<dbReference type="GO" id="GO:1902600">
    <property type="term" value="P:proton transmembrane transport"/>
    <property type="evidence" value="ECO:0007669"/>
    <property type="project" value="UniProtKB-KW"/>
</dbReference>
<dbReference type="GO" id="GO:0006754">
    <property type="term" value="P:ATP biosynthetic process"/>
    <property type="evidence" value="ECO:0007669"/>
    <property type="project" value="UniProtKB-KW"/>
</dbReference>
<evidence type="ECO:0000313" key="11">
    <source>
        <dbReference type="EMBL" id="TLV04744.1"/>
    </source>
</evidence>